<accession>A0A9X3TN02</accession>
<reference evidence="2" key="1">
    <citation type="submission" date="2022-12" db="EMBL/GenBank/DDBJ databases">
        <title>Draft genome sequence of the thermophilic strain Brevibacillus thermoruber HT42, isolated from Los Humeros, Puebla, Mexico, with biotechnological potential.</title>
        <authorList>
            <person name="Lara Sanchez J."/>
            <person name="Solis Palacios R."/>
            <person name="Bustos Baena A.S."/>
            <person name="Ruz Baez A.E."/>
            <person name="Espinosa Luna G."/>
            <person name="Oliart Ros R.M."/>
        </authorList>
    </citation>
    <scope>NUCLEOTIDE SEQUENCE</scope>
    <source>
        <strain evidence="2">HT42</strain>
    </source>
</reference>
<dbReference type="AlphaFoldDB" id="A0A9X3TN02"/>
<comment type="caution">
    <text evidence="2">The sequence shown here is derived from an EMBL/GenBank/DDBJ whole genome shotgun (WGS) entry which is preliminary data.</text>
</comment>
<keyword evidence="1" id="KW-0732">Signal</keyword>
<name>A0A9X3TN02_9BACL</name>
<feature type="signal peptide" evidence="1">
    <location>
        <begin position="1"/>
        <end position="23"/>
    </location>
</feature>
<evidence type="ECO:0000313" key="3">
    <source>
        <dbReference type="Proteomes" id="UP001151071"/>
    </source>
</evidence>
<feature type="chain" id="PRO_5040972343" description="SbsC C-terminal domain-containing protein" evidence="1">
    <location>
        <begin position="24"/>
        <end position="412"/>
    </location>
</feature>
<gene>
    <name evidence="2" type="ORF">O3V59_03760</name>
</gene>
<dbReference type="Proteomes" id="UP001151071">
    <property type="component" value="Unassembled WGS sequence"/>
</dbReference>
<dbReference type="EMBL" id="JAPYYP010000003">
    <property type="protein sequence ID" value="MDA5107466.1"/>
    <property type="molecule type" value="Genomic_DNA"/>
</dbReference>
<organism evidence="2 3">
    <name type="scientific">Brevibacillus thermoruber</name>
    <dbReference type="NCBI Taxonomy" id="33942"/>
    <lineage>
        <taxon>Bacteria</taxon>
        <taxon>Bacillati</taxon>
        <taxon>Bacillota</taxon>
        <taxon>Bacilli</taxon>
        <taxon>Bacillales</taxon>
        <taxon>Paenibacillaceae</taxon>
        <taxon>Brevibacillus</taxon>
    </lineage>
</organism>
<keyword evidence="3" id="KW-1185">Reference proteome</keyword>
<proteinExistence type="predicted"/>
<sequence length="412" mass="47381">MKFKKSIMLFASLSLFTTISASAASPVVEKMKKADQQRLEAEKNKECGMGCRAGRDLYMGIGPVFYEMQLKNDTLTPEQVYILDKVKDILQKESEIIDLYKANERAPYNKVREDVQATILDMLTYTSKMKEVSANDVKVLTYAVSKARELYVDASWQESWVADRDTEYLYAYMNGVVAVLDRFQHDLPQFADYIPGGSFSEYSWAHSVAMRSIAEFTKSLESNYHDTVQELYDTYTRNYLNLVQADQSLNLEYKIRNATDIYSAYKTQLGTAFKNNMIATTQEVIINVLKQNNAEIKENERYYQDYSQAIEMIDAFVGQKEIAVATKKQLRLQWYQSFMAGLDKLDVSIYNGEFYWYVDYLVNNKLKQFAQAHPAEMKKLAAKLLTKVKAEKNPKDAAAYKKAIATLTKLSR</sequence>
<evidence type="ECO:0000256" key="1">
    <source>
        <dbReference type="SAM" id="SignalP"/>
    </source>
</evidence>
<protein>
    <recommendedName>
        <fullName evidence="4">SbsC C-terminal domain-containing protein</fullName>
    </recommendedName>
</protein>
<dbReference type="RefSeq" id="WP_271139523.1">
    <property type="nucleotide sequence ID" value="NZ_JAPYYP010000003.1"/>
</dbReference>
<evidence type="ECO:0008006" key="4">
    <source>
        <dbReference type="Google" id="ProtNLM"/>
    </source>
</evidence>
<evidence type="ECO:0000313" key="2">
    <source>
        <dbReference type="EMBL" id="MDA5107466.1"/>
    </source>
</evidence>